<dbReference type="SMART" id="SM00849">
    <property type="entry name" value="Lactamase_B"/>
    <property type="match status" value="1"/>
</dbReference>
<accession>A0A8I0HNU0</accession>
<dbReference type="PANTHER" id="PTHR42978:SF2">
    <property type="entry name" value="102 KBASES UNSTABLE REGION: FROM 1 TO 119443"/>
    <property type="match status" value="1"/>
</dbReference>
<proteinExistence type="inferred from homology"/>
<evidence type="ECO:0000313" key="8">
    <source>
        <dbReference type="Proteomes" id="UP000650224"/>
    </source>
</evidence>
<dbReference type="InterPro" id="IPR036866">
    <property type="entry name" value="RibonucZ/Hydroxyglut_hydro"/>
</dbReference>
<comment type="similarity">
    <text evidence="2">Belongs to the metallo-beta-lactamase superfamily.</text>
</comment>
<dbReference type="CDD" id="cd07729">
    <property type="entry name" value="AHL_lactonase_MBL-fold"/>
    <property type="match status" value="1"/>
</dbReference>
<protein>
    <submittedName>
        <fullName evidence="7">N-acyl homoserine lactonase family protein</fullName>
    </submittedName>
</protein>
<dbReference type="AlphaFoldDB" id="A0A8I0HNU0"/>
<keyword evidence="5" id="KW-0862">Zinc</keyword>
<sequence>MMAEHMVVGAEGPVEIPLPAFLIEHDKGLIMVDTGFHPCVCEDPALLFGDRPETDMIVSKPEEAIEPQLRKLGYTPEDITHVIVSHLHTDHAGGLFQFPNAQFIVGPGELDYGRNPSPESAHLVMERDFLSDEVRNFNWTEITGERHDLFGDGAIELLHLPGHTPGQLAVLVRLPEQNVVLSADVVHLREAVEMLAPAPTDTDPEQAVESIRKLVTIVEEENAKLWIIHDYRDWKEFGAPLTPVR</sequence>
<dbReference type="GO" id="GO:0046872">
    <property type="term" value="F:metal ion binding"/>
    <property type="evidence" value="ECO:0007669"/>
    <property type="project" value="UniProtKB-KW"/>
</dbReference>
<dbReference type="InterPro" id="IPR051013">
    <property type="entry name" value="MBL_superfamily_lactonases"/>
</dbReference>
<comment type="cofactor">
    <cofactor evidence="1">
        <name>Zn(2+)</name>
        <dbReference type="ChEBI" id="CHEBI:29105"/>
    </cofactor>
</comment>
<dbReference type="GO" id="GO:0016787">
    <property type="term" value="F:hydrolase activity"/>
    <property type="evidence" value="ECO:0007669"/>
    <property type="project" value="UniProtKB-KW"/>
</dbReference>
<organism evidence="7 8">
    <name type="scientific">Corynebacterium gallinarum</name>
    <dbReference type="NCBI Taxonomy" id="2762214"/>
    <lineage>
        <taxon>Bacteria</taxon>
        <taxon>Bacillati</taxon>
        <taxon>Actinomycetota</taxon>
        <taxon>Actinomycetes</taxon>
        <taxon>Mycobacteriales</taxon>
        <taxon>Corynebacteriaceae</taxon>
        <taxon>Corynebacterium</taxon>
    </lineage>
</organism>
<keyword evidence="4" id="KW-0378">Hydrolase</keyword>
<gene>
    <name evidence="7" type="ORF">H9627_10985</name>
</gene>
<evidence type="ECO:0000256" key="4">
    <source>
        <dbReference type="ARBA" id="ARBA00022801"/>
    </source>
</evidence>
<dbReference type="Gene3D" id="3.60.15.10">
    <property type="entry name" value="Ribonuclease Z/Hydroxyacylglutathione hydrolase-like"/>
    <property type="match status" value="1"/>
</dbReference>
<dbReference type="SUPFAM" id="SSF56281">
    <property type="entry name" value="Metallo-hydrolase/oxidoreductase"/>
    <property type="match status" value="1"/>
</dbReference>
<dbReference type="Pfam" id="PF00753">
    <property type="entry name" value="Lactamase_B"/>
    <property type="match status" value="1"/>
</dbReference>
<reference evidence="7 8" key="1">
    <citation type="submission" date="2020-08" db="EMBL/GenBank/DDBJ databases">
        <title>A Genomic Blueprint of the Chicken Gut Microbiome.</title>
        <authorList>
            <person name="Gilroy R."/>
            <person name="Ravi A."/>
            <person name="Getino M."/>
            <person name="Pursley I."/>
            <person name="Horton D.L."/>
            <person name="Alikhan N.-F."/>
            <person name="Baker D."/>
            <person name="Gharbi K."/>
            <person name="Hall N."/>
            <person name="Watson M."/>
            <person name="Adriaenssens E.M."/>
            <person name="Foster-Nyarko E."/>
            <person name="Jarju S."/>
            <person name="Secka A."/>
            <person name="Antonio M."/>
            <person name="Oren A."/>
            <person name="Chaudhuri R."/>
            <person name="La Ragione R.M."/>
            <person name="Hildebrand F."/>
            <person name="Pallen M.J."/>
        </authorList>
    </citation>
    <scope>NUCLEOTIDE SEQUENCE [LARGE SCALE GENOMIC DNA]</scope>
    <source>
        <strain evidence="7 8">Sa1YVA5</strain>
    </source>
</reference>
<dbReference type="PANTHER" id="PTHR42978">
    <property type="entry name" value="QUORUM-QUENCHING LACTONASE YTNP-RELATED-RELATED"/>
    <property type="match status" value="1"/>
</dbReference>
<dbReference type="EMBL" id="JACSPR010000008">
    <property type="protein sequence ID" value="MBD8030837.1"/>
    <property type="molecule type" value="Genomic_DNA"/>
</dbReference>
<evidence type="ECO:0000256" key="1">
    <source>
        <dbReference type="ARBA" id="ARBA00001947"/>
    </source>
</evidence>
<keyword evidence="8" id="KW-1185">Reference proteome</keyword>
<evidence type="ECO:0000313" key="7">
    <source>
        <dbReference type="EMBL" id="MBD8030837.1"/>
    </source>
</evidence>
<evidence type="ECO:0000256" key="5">
    <source>
        <dbReference type="ARBA" id="ARBA00022833"/>
    </source>
</evidence>
<evidence type="ECO:0000259" key="6">
    <source>
        <dbReference type="SMART" id="SM00849"/>
    </source>
</evidence>
<dbReference type="InterPro" id="IPR001279">
    <property type="entry name" value="Metallo-B-lactamas"/>
</dbReference>
<evidence type="ECO:0000256" key="3">
    <source>
        <dbReference type="ARBA" id="ARBA00022723"/>
    </source>
</evidence>
<keyword evidence="3" id="KW-0479">Metal-binding</keyword>
<evidence type="ECO:0000256" key="2">
    <source>
        <dbReference type="ARBA" id="ARBA00007749"/>
    </source>
</evidence>
<comment type="caution">
    <text evidence="7">The sequence shown here is derived from an EMBL/GenBank/DDBJ whole genome shotgun (WGS) entry which is preliminary data.</text>
</comment>
<name>A0A8I0HNU0_9CORY</name>
<feature type="domain" description="Metallo-beta-lactamase" evidence="6">
    <location>
        <begin position="17"/>
        <end position="229"/>
    </location>
</feature>
<dbReference type="Proteomes" id="UP000650224">
    <property type="component" value="Unassembled WGS sequence"/>
</dbReference>